<keyword evidence="3 9" id="KW-0808">Transferase</keyword>
<accession>A0A131XVR8</accession>
<dbReference type="Pfam" id="PF05679">
    <property type="entry name" value="CHGN"/>
    <property type="match status" value="1"/>
</dbReference>
<dbReference type="EMBL" id="GEFM01005491">
    <property type="protein sequence ID" value="JAP70305.1"/>
    <property type="molecule type" value="mRNA"/>
</dbReference>
<keyword evidence="4 9" id="KW-0812">Transmembrane</keyword>
<evidence type="ECO:0000256" key="4">
    <source>
        <dbReference type="ARBA" id="ARBA00022692"/>
    </source>
</evidence>
<dbReference type="InterPro" id="IPR008428">
    <property type="entry name" value="Chond_GalNAc"/>
</dbReference>
<dbReference type="PANTHER" id="PTHR12369">
    <property type="entry name" value="CHONDROITIN SYNTHASE"/>
    <property type="match status" value="1"/>
</dbReference>
<sequence>MILFGRRLSRVVLHKKLVPIGICFGVILSLTAVPFMGCQQRKPSTPTDSYSAQRGLVLSAAGRQFPEDDEDFEPALHLDARRKTSQANSPEKVVLIRPRFYSTELEIREKLLVAVLTSAETIDTFGAAVNRTLSRHPNKLVYFSCTSDGEVPSTLRAPSVVNFAGVNCDALASHVLRHLSSKNVVKDFDFLFLMRDSTYVNGDKLVGLATRVSVNGDAFIGRTSDAGLCDIDAGILLSNGVFRKAVAGLDGCIDGTDQLSDDRIGECIAKASGVPCSDSYQGQAYYALNLEKDLGYVPDPATLVSRKDFGKVVTVYPVLSFKYHYRLHHHFSHFNLQKVHRQIALTEKLIADVAVHMPKDFPGRPDWPLGVEAPLKPSNRFDVARCIYFNDTHMLWKNDNDVISPITGSEKLSLDDLKHSAAVFLKKLYKTNLTIVNIVDGYKKFDPTRGLGYMMHLLLRDQDSNTELQKTLEFLRPLGKSEILPMPYVTEHTRVVMVLFVKENELDHVVVFIEEYAKTCLEKNDNTMLLLAFLQPMDTPDAFGNIRSFALSSSNRFRRSSAKLATISIRIPKDRRIPSDFALMDLVVRKLPQDSLVLLCQTGMELRTDYLNRVRMNTIAGVQVFLPIPFTQFHPVITEQEPPMPEFLELKRENGFFDSNNFKHFSFYVSDYWHHRALIAKEVPLAHSSTDLTAAHYHDLTFGIVELFLVSKELHLLRAVEPDLRLYYIWRNCDSEPNLRAAENCKLSRLNSVGNRGQQARFLLSQVTGKPTRASHDLPPGS</sequence>
<dbReference type="PANTHER" id="PTHR12369:SF13">
    <property type="entry name" value="HEXOSYLTRANSFERASE"/>
    <property type="match status" value="1"/>
</dbReference>
<evidence type="ECO:0000256" key="2">
    <source>
        <dbReference type="ARBA" id="ARBA00009239"/>
    </source>
</evidence>
<comment type="similarity">
    <text evidence="2 9">Belongs to the chondroitin N-acetylgalactosaminyltransferase family.</text>
</comment>
<evidence type="ECO:0000256" key="3">
    <source>
        <dbReference type="ARBA" id="ARBA00022679"/>
    </source>
</evidence>
<keyword evidence="8 9" id="KW-0472">Membrane</keyword>
<dbReference type="Gene3D" id="3.90.550.50">
    <property type="match status" value="1"/>
</dbReference>
<name>A0A131XVR8_IXORI</name>
<keyword evidence="5 9" id="KW-0735">Signal-anchor</keyword>
<dbReference type="InterPro" id="IPR051227">
    <property type="entry name" value="CS_glycosyltransferase"/>
</dbReference>
<dbReference type="GO" id="GO:0047238">
    <property type="term" value="F:glucuronosyl-N-acetylgalactosaminyl-proteoglycan 4-beta-N-acetylgalactosaminyltransferase activity"/>
    <property type="evidence" value="ECO:0007669"/>
    <property type="project" value="TreeGrafter"/>
</dbReference>
<keyword evidence="7 9" id="KW-0333">Golgi apparatus</keyword>
<evidence type="ECO:0000313" key="10">
    <source>
        <dbReference type="EMBL" id="JAP70305.1"/>
    </source>
</evidence>
<evidence type="ECO:0000256" key="7">
    <source>
        <dbReference type="ARBA" id="ARBA00023034"/>
    </source>
</evidence>
<evidence type="ECO:0000256" key="8">
    <source>
        <dbReference type="ARBA" id="ARBA00023136"/>
    </source>
</evidence>
<proteinExistence type="evidence at transcript level"/>
<evidence type="ECO:0000256" key="6">
    <source>
        <dbReference type="ARBA" id="ARBA00022989"/>
    </source>
</evidence>
<keyword evidence="6 9" id="KW-1133">Transmembrane helix</keyword>
<dbReference type="GO" id="GO:0032580">
    <property type="term" value="C:Golgi cisterna membrane"/>
    <property type="evidence" value="ECO:0007669"/>
    <property type="project" value="UniProtKB-SubCell"/>
</dbReference>
<evidence type="ECO:0000256" key="1">
    <source>
        <dbReference type="ARBA" id="ARBA00004447"/>
    </source>
</evidence>
<organism evidence="10">
    <name type="scientific">Ixodes ricinus</name>
    <name type="common">Common tick</name>
    <name type="synonym">Acarus ricinus</name>
    <dbReference type="NCBI Taxonomy" id="34613"/>
    <lineage>
        <taxon>Eukaryota</taxon>
        <taxon>Metazoa</taxon>
        <taxon>Ecdysozoa</taxon>
        <taxon>Arthropoda</taxon>
        <taxon>Chelicerata</taxon>
        <taxon>Arachnida</taxon>
        <taxon>Acari</taxon>
        <taxon>Parasitiformes</taxon>
        <taxon>Ixodida</taxon>
        <taxon>Ixodoidea</taxon>
        <taxon>Ixodidae</taxon>
        <taxon>Ixodinae</taxon>
        <taxon>Ixodes</taxon>
    </lineage>
</organism>
<reference evidence="10" key="1">
    <citation type="submission" date="2016-02" db="EMBL/GenBank/DDBJ databases">
        <title>RNAseq analyses of the midgut from blood- or serum-fed Ixodes ricinus ticks.</title>
        <authorList>
            <person name="Perner J."/>
            <person name="Provaznik J."/>
            <person name="Schrenkova J."/>
            <person name="Urbanova V."/>
            <person name="Ribeiro J.M."/>
            <person name="Kopacek P."/>
        </authorList>
    </citation>
    <scope>NUCLEOTIDE SEQUENCE</scope>
    <source>
        <tissue evidence="10">Gut</tissue>
    </source>
</reference>
<evidence type="ECO:0000256" key="9">
    <source>
        <dbReference type="RuleBase" id="RU364016"/>
    </source>
</evidence>
<protein>
    <recommendedName>
        <fullName evidence="9">Hexosyltransferase</fullName>
        <ecNumber evidence="9">2.4.1.-</ecNumber>
    </recommendedName>
</protein>
<evidence type="ECO:0000256" key="5">
    <source>
        <dbReference type="ARBA" id="ARBA00022968"/>
    </source>
</evidence>
<comment type="subcellular location">
    <subcellularLocation>
        <location evidence="1 9">Golgi apparatus</location>
        <location evidence="1 9">Golgi stack membrane</location>
        <topology evidence="1 9">Single-pass type II membrane protein</topology>
    </subcellularLocation>
</comment>
<dbReference type="EC" id="2.4.1.-" evidence="9"/>
<feature type="transmembrane region" description="Helical" evidence="9">
    <location>
        <begin position="17"/>
        <end position="37"/>
    </location>
</feature>
<dbReference type="AlphaFoldDB" id="A0A131XVR8"/>